<dbReference type="OrthoDB" id="9827394at2"/>
<reference evidence="1 2" key="1">
    <citation type="submission" date="2019-08" db="EMBL/GenBank/DDBJ databases">
        <title>Luteimonas viscosus sp. nov., isolated from soil of a sunflower field.</title>
        <authorList>
            <person name="Jianli Z."/>
            <person name="Ying Z."/>
        </authorList>
    </citation>
    <scope>NUCLEOTIDE SEQUENCE [LARGE SCALE GENOMIC DNA]</scope>
    <source>
        <strain evidence="1 2">XBU10</strain>
    </source>
</reference>
<sequence>MGLREFEENWNALAARLEQTLGVRTSRKSHAIVGWMNSAKRSYLAGDCSLGCAQVAYAQFAIEDLERVRAHDESMFAHFRRELRREVPTSNYFGIRQELRLASALLTKGIQFNKTEAPDFTLLTTPTIGIECTSAHLSEQSQSKPDVAYKVNSAISSKTEYSYSTELQILAIDTSNLLFHEGVHQASVLSRKGELGEAIRLTIDKSSFQSVLTFSYAWVAAGIGNGATLTNYYSRVDRSDIAETCKVLLDTHYPLGDIWVLGHLHRRV</sequence>
<dbReference type="RefSeq" id="WP_149101953.1">
    <property type="nucleotide sequence ID" value="NZ_VTFT01000001.1"/>
</dbReference>
<gene>
    <name evidence="1" type="ORF">FZO89_03475</name>
</gene>
<dbReference type="EMBL" id="VTFT01000001">
    <property type="protein sequence ID" value="TYT25402.1"/>
    <property type="molecule type" value="Genomic_DNA"/>
</dbReference>
<name>A0A5D4XR33_9GAMM</name>
<organism evidence="1 2">
    <name type="scientific">Luteimonas viscosa</name>
    <dbReference type="NCBI Taxonomy" id="1132694"/>
    <lineage>
        <taxon>Bacteria</taxon>
        <taxon>Pseudomonadati</taxon>
        <taxon>Pseudomonadota</taxon>
        <taxon>Gammaproteobacteria</taxon>
        <taxon>Lysobacterales</taxon>
        <taxon>Lysobacteraceae</taxon>
        <taxon>Luteimonas</taxon>
    </lineage>
</organism>
<proteinExistence type="predicted"/>
<evidence type="ECO:0000313" key="2">
    <source>
        <dbReference type="Proteomes" id="UP000324973"/>
    </source>
</evidence>
<keyword evidence="2" id="KW-1185">Reference proteome</keyword>
<dbReference type="AlphaFoldDB" id="A0A5D4XR33"/>
<protein>
    <submittedName>
        <fullName evidence="1">Uncharacterized protein</fullName>
    </submittedName>
</protein>
<dbReference type="Proteomes" id="UP000324973">
    <property type="component" value="Unassembled WGS sequence"/>
</dbReference>
<accession>A0A5D4XR33</accession>
<comment type="caution">
    <text evidence="1">The sequence shown here is derived from an EMBL/GenBank/DDBJ whole genome shotgun (WGS) entry which is preliminary data.</text>
</comment>
<evidence type="ECO:0000313" key="1">
    <source>
        <dbReference type="EMBL" id="TYT25402.1"/>
    </source>
</evidence>